<dbReference type="InterPro" id="IPR001965">
    <property type="entry name" value="Znf_PHD"/>
</dbReference>
<evidence type="ECO:0000256" key="2">
    <source>
        <dbReference type="ARBA" id="ARBA00022737"/>
    </source>
</evidence>
<feature type="compositionally biased region" description="Acidic residues" evidence="5">
    <location>
        <begin position="1"/>
        <end position="12"/>
    </location>
</feature>
<evidence type="ECO:0000256" key="4">
    <source>
        <dbReference type="ARBA" id="ARBA00022833"/>
    </source>
</evidence>
<feature type="domain" description="Zinc finger PHD-type" evidence="6">
    <location>
        <begin position="97"/>
        <end position="163"/>
    </location>
</feature>
<dbReference type="EMBL" id="JAUHHV010000011">
    <property type="protein sequence ID" value="KAK1406970.1"/>
    <property type="molecule type" value="Genomic_DNA"/>
</dbReference>
<evidence type="ECO:0000256" key="3">
    <source>
        <dbReference type="ARBA" id="ARBA00022771"/>
    </source>
</evidence>
<dbReference type="PANTHER" id="PTHR46235">
    <property type="entry name" value="PHD FINGER-CONTAINING PROTEIN DDB_G0268158"/>
    <property type="match status" value="1"/>
</dbReference>
<dbReference type="GO" id="GO:0006338">
    <property type="term" value="P:chromatin remodeling"/>
    <property type="evidence" value="ECO:0007669"/>
    <property type="project" value="UniProtKB-ARBA"/>
</dbReference>
<keyword evidence="3" id="KW-0863">Zinc-finger</keyword>
<dbReference type="AlphaFoldDB" id="A0AAD8JM13"/>
<dbReference type="PANTHER" id="PTHR46235:SF3">
    <property type="entry name" value="PHD FINGER-CONTAINING PROTEIN DDB_G0268158"/>
    <property type="match status" value="1"/>
</dbReference>
<dbReference type="Pfam" id="PF23011">
    <property type="entry name" value="PHD-1st_NSD"/>
    <property type="match status" value="1"/>
</dbReference>
<dbReference type="SMART" id="SM00249">
    <property type="entry name" value="PHD"/>
    <property type="match status" value="3"/>
</dbReference>
<dbReference type="GO" id="GO:0008270">
    <property type="term" value="F:zinc ion binding"/>
    <property type="evidence" value="ECO:0007669"/>
    <property type="project" value="UniProtKB-KW"/>
</dbReference>
<protein>
    <recommendedName>
        <fullName evidence="6">Zinc finger PHD-type domain-containing protein</fullName>
    </recommendedName>
</protein>
<evidence type="ECO:0000256" key="1">
    <source>
        <dbReference type="ARBA" id="ARBA00022723"/>
    </source>
</evidence>
<dbReference type="Proteomes" id="UP001229421">
    <property type="component" value="Unassembled WGS sequence"/>
</dbReference>
<dbReference type="InterPro" id="IPR055197">
    <property type="entry name" value="PHDvar_NSD"/>
</dbReference>
<keyword evidence="8" id="KW-1185">Reference proteome</keyword>
<name>A0AAD8JM13_TARER</name>
<keyword evidence="2" id="KW-0677">Repeat</keyword>
<organism evidence="7 8">
    <name type="scientific">Tagetes erecta</name>
    <name type="common">African marigold</name>
    <dbReference type="NCBI Taxonomy" id="13708"/>
    <lineage>
        <taxon>Eukaryota</taxon>
        <taxon>Viridiplantae</taxon>
        <taxon>Streptophyta</taxon>
        <taxon>Embryophyta</taxon>
        <taxon>Tracheophyta</taxon>
        <taxon>Spermatophyta</taxon>
        <taxon>Magnoliopsida</taxon>
        <taxon>eudicotyledons</taxon>
        <taxon>Gunneridae</taxon>
        <taxon>Pentapetalae</taxon>
        <taxon>asterids</taxon>
        <taxon>campanulids</taxon>
        <taxon>Asterales</taxon>
        <taxon>Asteraceae</taxon>
        <taxon>Asteroideae</taxon>
        <taxon>Heliantheae alliance</taxon>
        <taxon>Tageteae</taxon>
        <taxon>Tagetes</taxon>
    </lineage>
</organism>
<comment type="caution">
    <text evidence="7">The sequence shown here is derived from an EMBL/GenBank/DDBJ whole genome shotgun (WGS) entry which is preliminary data.</text>
</comment>
<keyword evidence="1" id="KW-0479">Metal-binding</keyword>
<evidence type="ECO:0000313" key="8">
    <source>
        <dbReference type="Proteomes" id="UP001229421"/>
    </source>
</evidence>
<gene>
    <name evidence="7" type="ORF">QVD17_38580</name>
</gene>
<feature type="domain" description="Zinc finger PHD-type" evidence="6">
    <location>
        <begin position="35"/>
        <end position="92"/>
    </location>
</feature>
<reference evidence="7" key="1">
    <citation type="journal article" date="2023" name="bioRxiv">
        <title>Improved chromosome-level genome assembly for marigold (Tagetes erecta).</title>
        <authorList>
            <person name="Jiang F."/>
            <person name="Yuan L."/>
            <person name="Wang S."/>
            <person name="Wang H."/>
            <person name="Xu D."/>
            <person name="Wang A."/>
            <person name="Fan W."/>
        </authorList>
    </citation>
    <scope>NUCLEOTIDE SEQUENCE</scope>
    <source>
        <strain evidence="7">WSJ</strain>
        <tissue evidence="7">Leaf</tissue>
    </source>
</reference>
<dbReference type="InterPro" id="IPR055198">
    <property type="entry name" value="NSD_PHD"/>
</dbReference>
<evidence type="ECO:0000313" key="7">
    <source>
        <dbReference type="EMBL" id="KAK1406970.1"/>
    </source>
</evidence>
<dbReference type="InterPro" id="IPR059153">
    <property type="entry name" value="NSD_PHD-1st"/>
</dbReference>
<dbReference type="Gene3D" id="3.30.40.10">
    <property type="entry name" value="Zinc/RING finger domain, C3HC4 (zinc finger)"/>
    <property type="match status" value="2"/>
</dbReference>
<dbReference type="Pfam" id="PF23004">
    <property type="entry name" value="PHDvar_NSD"/>
    <property type="match status" value="1"/>
</dbReference>
<keyword evidence="4" id="KW-0862">Zinc</keyword>
<dbReference type="InterPro" id="IPR013083">
    <property type="entry name" value="Znf_RING/FYVE/PHD"/>
</dbReference>
<feature type="region of interest" description="Disordered" evidence="5">
    <location>
        <begin position="1"/>
        <end position="25"/>
    </location>
</feature>
<evidence type="ECO:0000259" key="6">
    <source>
        <dbReference type="SMART" id="SM00249"/>
    </source>
</evidence>
<proteinExistence type="predicted"/>
<accession>A0AAD8JM13</accession>
<sequence length="278" mass="31862">MEYSDVEGEIISDDSGSSLTEDSYSDDEEYHYDTVCAICDNGGELTCCEGKCCRLFHATPYSEGADESNCESLCLNPKVMEDLQPFKCENCEYSLHQCFVCAELGSSGKSSITKVFRCSSETCLHYYHPECVAKLLHQNDNTEQQTLKEKIAAWEPFICPAHKCAVCNQTENENVEDLQFAICRRCPNSYHRKCLPREIVFDHETDDYDAEIRAWNRLMTKSRALIYCLEHEIDPLLATPSRPVIARNVLNRMREQIQRKSQTYDPSLPVFILLRLGF</sequence>
<dbReference type="Pfam" id="PF22908">
    <property type="entry name" value="PHD_NSD"/>
    <property type="match status" value="1"/>
</dbReference>
<evidence type="ECO:0000256" key="5">
    <source>
        <dbReference type="SAM" id="MobiDB-lite"/>
    </source>
</evidence>
<feature type="domain" description="Zinc finger PHD-type" evidence="6">
    <location>
        <begin position="164"/>
        <end position="232"/>
    </location>
</feature>